<dbReference type="SUPFAM" id="SSF51045">
    <property type="entry name" value="WW domain"/>
    <property type="match status" value="1"/>
</dbReference>
<feature type="region of interest" description="Disordered" evidence="1">
    <location>
        <begin position="592"/>
        <end position="742"/>
    </location>
</feature>
<feature type="compositionally biased region" description="Basic and acidic residues" evidence="1">
    <location>
        <begin position="535"/>
        <end position="556"/>
    </location>
</feature>
<dbReference type="RefSeq" id="XP_007514953.1">
    <property type="nucleotide sequence ID" value="XM_007514891.1"/>
</dbReference>
<dbReference type="PROSITE" id="PS01159">
    <property type="entry name" value="WW_DOMAIN_1"/>
    <property type="match status" value="1"/>
</dbReference>
<feature type="region of interest" description="Disordered" evidence="1">
    <location>
        <begin position="436"/>
        <end position="455"/>
    </location>
</feature>
<dbReference type="GeneID" id="19017121"/>
<feature type="compositionally biased region" description="Basic residues" evidence="1">
    <location>
        <begin position="307"/>
        <end position="316"/>
    </location>
</feature>
<feature type="compositionally biased region" description="Basic and acidic residues" evidence="1">
    <location>
        <begin position="317"/>
        <end position="338"/>
    </location>
</feature>
<protein>
    <recommendedName>
        <fullName evidence="2">WW domain-containing protein</fullName>
    </recommendedName>
</protein>
<dbReference type="PANTHER" id="PTHR47852:SF2">
    <property type="entry name" value="WW DOMAIN-CONTAINING PROTEIN"/>
    <property type="match status" value="1"/>
</dbReference>
<dbReference type="OrthoDB" id="42462at2759"/>
<feature type="region of interest" description="Disordered" evidence="1">
    <location>
        <begin position="1"/>
        <end position="42"/>
    </location>
</feature>
<feature type="compositionally biased region" description="Basic residues" evidence="1">
    <location>
        <begin position="258"/>
        <end position="267"/>
    </location>
</feature>
<dbReference type="KEGG" id="bpg:Bathy02g00080"/>
<dbReference type="EMBL" id="FO082277">
    <property type="protein sequence ID" value="CCO15193.1"/>
    <property type="molecule type" value="Genomic_DNA"/>
</dbReference>
<feature type="domain" description="WW" evidence="2">
    <location>
        <begin position="707"/>
        <end position="741"/>
    </location>
</feature>
<dbReference type="InterPro" id="IPR036020">
    <property type="entry name" value="WW_dom_sf"/>
</dbReference>
<proteinExistence type="predicted"/>
<organism evidence="3 4">
    <name type="scientific">Bathycoccus prasinos</name>
    <dbReference type="NCBI Taxonomy" id="41875"/>
    <lineage>
        <taxon>Eukaryota</taxon>
        <taxon>Viridiplantae</taxon>
        <taxon>Chlorophyta</taxon>
        <taxon>Mamiellophyceae</taxon>
        <taxon>Mamiellales</taxon>
        <taxon>Bathycoccaceae</taxon>
        <taxon>Bathycoccus</taxon>
    </lineage>
</organism>
<feature type="compositionally biased region" description="Basic and acidic residues" evidence="1">
    <location>
        <begin position="352"/>
        <end position="361"/>
    </location>
</feature>
<feature type="compositionally biased region" description="Basic and acidic residues" evidence="1">
    <location>
        <begin position="628"/>
        <end position="652"/>
    </location>
</feature>
<gene>
    <name evidence="3" type="ORF">Bathy02g00080</name>
</gene>
<dbReference type="InterPro" id="IPR001202">
    <property type="entry name" value="WW_dom"/>
</dbReference>
<feature type="compositionally biased region" description="Polar residues" evidence="1">
    <location>
        <begin position="1"/>
        <end position="10"/>
    </location>
</feature>
<feature type="region of interest" description="Disordered" evidence="1">
    <location>
        <begin position="479"/>
        <end position="556"/>
    </location>
</feature>
<feature type="compositionally biased region" description="Low complexity" evidence="1">
    <location>
        <begin position="617"/>
        <end position="627"/>
    </location>
</feature>
<dbReference type="PANTHER" id="PTHR47852">
    <property type="entry name" value="OS06G0298400 PROTEIN"/>
    <property type="match status" value="1"/>
</dbReference>
<dbReference type="PROSITE" id="PS50020">
    <property type="entry name" value="WW_DOMAIN_2"/>
    <property type="match status" value="1"/>
</dbReference>
<reference evidence="3 4" key="1">
    <citation type="submission" date="2011-10" db="EMBL/GenBank/DDBJ databases">
        <authorList>
            <person name="Genoscope - CEA"/>
        </authorList>
    </citation>
    <scope>NUCLEOTIDE SEQUENCE [LARGE SCALE GENOMIC DNA]</scope>
    <source>
        <strain evidence="3 4">RCC 1105</strain>
    </source>
</reference>
<dbReference type="Proteomes" id="UP000198341">
    <property type="component" value="Chromosome 2"/>
</dbReference>
<accession>K8F0W1</accession>
<feature type="compositionally biased region" description="Basic and acidic residues" evidence="1">
    <location>
        <begin position="200"/>
        <end position="210"/>
    </location>
</feature>
<feature type="compositionally biased region" description="Basic and acidic residues" evidence="1">
    <location>
        <begin position="592"/>
        <end position="616"/>
    </location>
</feature>
<feature type="region of interest" description="Disordered" evidence="1">
    <location>
        <begin position="176"/>
        <end position="361"/>
    </location>
</feature>
<name>K8F0W1_9CHLO</name>
<feature type="compositionally biased region" description="Low complexity" evidence="1">
    <location>
        <begin position="62"/>
        <end position="84"/>
    </location>
</feature>
<feature type="region of interest" description="Disordered" evidence="1">
    <location>
        <begin position="56"/>
        <end position="111"/>
    </location>
</feature>
<sequence length="742" mass="81588">MFNNNESQFDPSFKHSSRYSQTAARYGKAENGPRPGSDVENGNWAAQQQSMNLMQNAPPAINTGRGNGNAHAGASSGSYNQQYHQQHHQDHHRTNYGTNHGGRSPNGGQMDESLIDRDYLREHREGQERFRRNTCIGILGASVVSVIGCYSYYGVSQGKSAGASFTSLLPWSSSDAADDDYSAATSSSSKHHHHSSSKNDSGDDYDKAPLEDDDEDDSGKTSSRKKHKELFSKTSKLVDNDEADGESESDYDGSSSSKKSKKKSSKKHGGDDSEEEEESGEEAPSEDEQALIDSVTQDLKESVKNAQKAKKAAKKIGKAEKEEVIDPRTEIDATRAELLKNAGIEEEEDEATGEKNEKLLDGEVDPLVAGLLTKDMQKAEERIKLVKGTHSHNKKEAREAEKALYEYDAKIEMEKEEKIRKKQQAAIDAEKAKYEEAARREVGEQEKKNKIHAEEERMKMEIAKAKADAATKIAMAKANEVSSKAAAEDKVMQEIESKMHPKEDEDDKTPSTWSLSSDPIDGARSDDDVDNFVEQAEKEGAHVSKEDKETLEEAQRERMVAEEQLIEAKMEAAKVQAQAQDIMKAAETRAAEAAAEAKKEAQAEIDAAKSETEKAKASAQALLSHQQATEEEKVKLETDLENEKSKEGDIAREAAISAANMLQEGKDASASTSASAKGEEESPATTETETEIASAETTSENAVVDDEKLPEPWKAVLDSDSGKTYYWNTETQETSWDKPSRK</sequence>
<evidence type="ECO:0000313" key="4">
    <source>
        <dbReference type="Proteomes" id="UP000198341"/>
    </source>
</evidence>
<evidence type="ECO:0000259" key="2">
    <source>
        <dbReference type="PROSITE" id="PS50020"/>
    </source>
</evidence>
<dbReference type="SMART" id="SM00456">
    <property type="entry name" value="WW"/>
    <property type="match status" value="1"/>
</dbReference>
<feature type="compositionally biased region" description="Basic and acidic residues" evidence="1">
    <location>
        <begin position="486"/>
        <end position="503"/>
    </location>
</feature>
<feature type="compositionally biased region" description="Acidic residues" evidence="1">
    <location>
        <begin position="272"/>
        <end position="290"/>
    </location>
</feature>
<dbReference type="Pfam" id="PF00397">
    <property type="entry name" value="WW"/>
    <property type="match status" value="1"/>
</dbReference>
<evidence type="ECO:0000256" key="1">
    <source>
        <dbReference type="SAM" id="MobiDB-lite"/>
    </source>
</evidence>
<dbReference type="Gene3D" id="2.20.70.10">
    <property type="match status" value="1"/>
</dbReference>
<evidence type="ECO:0000313" key="3">
    <source>
        <dbReference type="EMBL" id="CCO15193.1"/>
    </source>
</evidence>
<dbReference type="CDD" id="cd00201">
    <property type="entry name" value="WW"/>
    <property type="match status" value="1"/>
</dbReference>
<keyword evidence="4" id="KW-1185">Reference proteome</keyword>
<feature type="compositionally biased region" description="Acidic residues" evidence="1">
    <location>
        <begin position="240"/>
        <end position="251"/>
    </location>
</feature>
<dbReference type="STRING" id="41875.K8F0W1"/>
<feature type="compositionally biased region" description="Low complexity" evidence="1">
    <location>
        <begin position="683"/>
        <end position="700"/>
    </location>
</feature>
<dbReference type="AlphaFoldDB" id="K8F0W1"/>